<proteinExistence type="predicted"/>
<comment type="caution">
    <text evidence="1">The sequence shown here is derived from an EMBL/GenBank/DDBJ whole genome shotgun (WGS) entry which is preliminary data.</text>
</comment>
<gene>
    <name evidence="1" type="ORF">A3B74_03945</name>
</gene>
<evidence type="ECO:0000313" key="2">
    <source>
        <dbReference type="Proteomes" id="UP000177165"/>
    </source>
</evidence>
<name>A0A1G2ASL4_9BACT</name>
<accession>A0A1G2ASL4</accession>
<dbReference type="EMBL" id="MHKB01000011">
    <property type="protein sequence ID" value="OGY79010.1"/>
    <property type="molecule type" value="Genomic_DNA"/>
</dbReference>
<dbReference type="AlphaFoldDB" id="A0A1G2ASL4"/>
<reference evidence="1 2" key="1">
    <citation type="journal article" date="2016" name="Nat. Commun.">
        <title>Thousands of microbial genomes shed light on interconnected biogeochemical processes in an aquifer system.</title>
        <authorList>
            <person name="Anantharaman K."/>
            <person name="Brown C.T."/>
            <person name="Hug L.A."/>
            <person name="Sharon I."/>
            <person name="Castelle C.J."/>
            <person name="Probst A.J."/>
            <person name="Thomas B.C."/>
            <person name="Singh A."/>
            <person name="Wilkins M.J."/>
            <person name="Karaoz U."/>
            <person name="Brodie E.L."/>
            <person name="Williams K.H."/>
            <person name="Hubbard S.S."/>
            <person name="Banfield J.F."/>
        </authorList>
    </citation>
    <scope>NUCLEOTIDE SEQUENCE [LARGE SCALE GENOMIC DNA]</scope>
</reference>
<organism evidence="1 2">
    <name type="scientific">Candidatus Kerfeldbacteria bacterium RIFCSPHIGHO2_02_FULL_42_14</name>
    <dbReference type="NCBI Taxonomy" id="1798540"/>
    <lineage>
        <taxon>Bacteria</taxon>
        <taxon>Candidatus Kerfeldiibacteriota</taxon>
    </lineage>
</organism>
<sequence length="203" mass="24311">MKIKDKPHSWFNAQELEILAICSEIIQWTHDSYDKALFSGSGQLIDRATKLYDRFIHLNETDEIVQIAVEAGDLRRQCSKIFEKYRYDAMFRPMVFIRMYPERWSADAIIKKYQPHLKMGNKIVLKREYQFGGYGDFIEFIIEMPLSHENYCECLTVQEIYEYWDYSGKAHLDGFDKVFEKHFDRSLKIYKHLHDYGGLHRTL</sequence>
<evidence type="ECO:0000313" key="1">
    <source>
        <dbReference type="EMBL" id="OGY79010.1"/>
    </source>
</evidence>
<dbReference type="Proteomes" id="UP000177165">
    <property type="component" value="Unassembled WGS sequence"/>
</dbReference>
<protein>
    <submittedName>
        <fullName evidence="1">Uncharacterized protein</fullName>
    </submittedName>
</protein>